<dbReference type="Proteomes" id="UP000182466">
    <property type="component" value="Unassembled WGS sequence"/>
</dbReference>
<dbReference type="EC" id="2.4.2.29" evidence="7"/>
<comment type="catalytic activity">
    <reaction evidence="6 7">
        <text>7-aminomethyl-7-carbaguanine + guanosine(34) in tRNA = 7-aminomethyl-7-carbaguanosine(34) in tRNA + guanine</text>
        <dbReference type="Rhea" id="RHEA:24104"/>
        <dbReference type="Rhea" id="RHEA-COMP:10341"/>
        <dbReference type="Rhea" id="RHEA-COMP:10342"/>
        <dbReference type="ChEBI" id="CHEBI:16235"/>
        <dbReference type="ChEBI" id="CHEBI:58703"/>
        <dbReference type="ChEBI" id="CHEBI:74269"/>
        <dbReference type="ChEBI" id="CHEBI:82833"/>
        <dbReference type="EC" id="2.4.2.29"/>
    </reaction>
</comment>
<sequence length="405" mass="44239">MPTLIIKLIRALATSRPLLFATRAGNRAGMSDRFSFALNATDGKARTGVISTPRGEIRTPAFMPVGTAATVKAMLPENVRATGADILLGNTYHLMLRPTAERIDRLGGLHRFMNWERPILTDSGGFQVMSLAGLRKLTETGVTFKSHIDGSRHELTPERSMEIQRLLGSDIVMCFDECPALPADRARIAESMELSMRWAARSRDAFGDRPGHALFGIQQGGLETDLRAQSAAALTEIGFDGYAVGGLAVGEGQEAMFACLDHAPDTLPTDKPRYLMGVGKPDDIVGAVARGIDMMDCVLPSRSGRTGQVFTRHGVLNIKNARHQDDPRPLDDNCGCPACRGYSRAYLHHVFRSQEIISSMLLTWHNLRYYQDLMAGMRAAIAGGTFADWQADFHAARAQGDIEPL</sequence>
<feature type="domain" description="tRNA-guanine(15) transglycosylase-like" evidence="8">
    <location>
        <begin position="44"/>
        <end position="398"/>
    </location>
</feature>
<dbReference type="Pfam" id="PF01702">
    <property type="entry name" value="TGT"/>
    <property type="match status" value="1"/>
</dbReference>
<dbReference type="FunFam" id="3.20.20.105:FF:000001">
    <property type="entry name" value="Queuine tRNA-ribosyltransferase"/>
    <property type="match status" value="1"/>
</dbReference>
<dbReference type="NCBIfam" id="TIGR00449">
    <property type="entry name" value="tgt_general"/>
    <property type="match status" value="1"/>
</dbReference>
<keyword evidence="7" id="KW-0479">Metal-binding</keyword>
<dbReference type="PANTHER" id="PTHR46499:SF1">
    <property type="entry name" value="QUEUINE TRNA-RIBOSYLTRANSFERASE"/>
    <property type="match status" value="1"/>
</dbReference>
<feature type="region of interest" description="RNA binding" evidence="7">
    <location>
        <begin position="277"/>
        <end position="283"/>
    </location>
</feature>
<feature type="binding site" evidence="7">
    <location>
        <position position="365"/>
    </location>
    <ligand>
        <name>Zn(2+)</name>
        <dbReference type="ChEBI" id="CHEBI:29105"/>
    </ligand>
</feature>
<feature type="binding site" evidence="7">
    <location>
        <position position="219"/>
    </location>
    <ligand>
        <name>substrate</name>
    </ligand>
</feature>
<feature type="binding site" evidence="7">
    <location>
        <position position="336"/>
    </location>
    <ligand>
        <name>Zn(2+)</name>
        <dbReference type="ChEBI" id="CHEBI:29105"/>
    </ligand>
</feature>
<evidence type="ECO:0000256" key="6">
    <source>
        <dbReference type="ARBA" id="ARBA00050112"/>
    </source>
</evidence>
<dbReference type="InterPro" id="IPR036511">
    <property type="entry name" value="TGT-like_sf"/>
</dbReference>
<feature type="binding site" evidence="7">
    <location>
        <position position="176"/>
    </location>
    <ligand>
        <name>substrate</name>
    </ligand>
</feature>
<keyword evidence="4 7" id="KW-0819">tRNA processing</keyword>
<dbReference type="SUPFAM" id="SSF51713">
    <property type="entry name" value="tRNA-guanine transglycosylase"/>
    <property type="match status" value="1"/>
</dbReference>
<dbReference type="eggNOG" id="COG0343">
    <property type="taxonomic scope" value="Bacteria"/>
</dbReference>
<evidence type="ECO:0000313" key="9">
    <source>
        <dbReference type="EMBL" id="SFT51000.1"/>
    </source>
</evidence>
<feature type="binding site" evidence="7">
    <location>
        <position position="339"/>
    </location>
    <ligand>
        <name>Zn(2+)</name>
        <dbReference type="ChEBI" id="CHEBI:29105"/>
    </ligand>
</feature>
<comment type="function">
    <text evidence="7">Catalyzes the base-exchange of a guanine (G) residue with the queuine precursor 7-aminomethyl-7-deazaguanine (PreQ1) at position 34 (anticodon wobble position) in tRNAs with GU(N) anticodons (tRNA-Asp, -Asn, -His and -Tyr). Catalysis occurs through a double-displacement mechanism. The nucleophile active site attacks the C1' of nucleotide 34 to detach the guanine base from the RNA, forming a covalent enzyme-RNA intermediate. The proton acceptor active site deprotonates the incoming PreQ1, allowing a nucleophilic attack on the C1' of the ribose to form the product. After dissociation, two additional enzymatic reactions on the tRNA convert PreQ1 to queuine (Q), resulting in the hypermodified nucleoside queuosine (7-(((4,5-cis-dihydroxy-2-cyclopenten-1-yl)amino)methyl)-7-deazaguanosine).</text>
</comment>
<dbReference type="STRING" id="999627.SAMN05216236_102269"/>
<comment type="subunit">
    <text evidence="7">Homodimer. Within each dimer, one monomer is responsible for RNA recognition and catalysis, while the other monomer binds to the replacement base PreQ1.</text>
</comment>
<dbReference type="InterPro" id="IPR002616">
    <property type="entry name" value="tRNA_ribo_trans-like"/>
</dbReference>
<evidence type="ECO:0000259" key="8">
    <source>
        <dbReference type="Pfam" id="PF01702"/>
    </source>
</evidence>
<evidence type="ECO:0000256" key="1">
    <source>
        <dbReference type="ARBA" id="ARBA00004691"/>
    </source>
</evidence>
<dbReference type="AlphaFoldDB" id="A0A1I6YKM1"/>
<name>A0A1I6YKM1_9RHOB</name>
<reference evidence="9 10" key="1">
    <citation type="submission" date="2016-10" db="EMBL/GenBank/DDBJ databases">
        <authorList>
            <person name="de Groot N.N."/>
        </authorList>
    </citation>
    <scope>NUCLEOTIDE SEQUENCE [LARGE SCALE GENOMIC DNA]</scope>
    <source>
        <strain evidence="9 10">CGMCC 1.10959</strain>
    </source>
</reference>
<feature type="binding site" evidence="7">
    <location>
        <position position="246"/>
    </location>
    <ligand>
        <name>substrate</name>
    </ligand>
</feature>
<evidence type="ECO:0000256" key="2">
    <source>
        <dbReference type="ARBA" id="ARBA00022676"/>
    </source>
</evidence>
<accession>A0A1I6YKM1</accession>
<evidence type="ECO:0000256" key="7">
    <source>
        <dbReference type="HAMAP-Rule" id="MF_00168"/>
    </source>
</evidence>
<keyword evidence="10" id="KW-1185">Reference proteome</keyword>
<dbReference type="GO" id="GO:0008616">
    <property type="term" value="P:tRNA queuosine(34) biosynthetic process"/>
    <property type="evidence" value="ECO:0007669"/>
    <property type="project" value="UniProtKB-UniRule"/>
</dbReference>
<dbReference type="GO" id="GO:0005829">
    <property type="term" value="C:cytosol"/>
    <property type="evidence" value="ECO:0007669"/>
    <property type="project" value="TreeGrafter"/>
</dbReference>
<feature type="active site" description="Nucleophile" evidence="7">
    <location>
        <position position="296"/>
    </location>
</feature>
<dbReference type="PANTHER" id="PTHR46499">
    <property type="entry name" value="QUEUINE TRNA-RIBOSYLTRANSFERASE"/>
    <property type="match status" value="1"/>
</dbReference>
<comment type="cofactor">
    <cofactor evidence="7">
        <name>Zn(2+)</name>
        <dbReference type="ChEBI" id="CHEBI:29105"/>
    </cofactor>
    <text evidence="7">Binds 1 zinc ion per subunit.</text>
</comment>
<feature type="active site" description="Proton acceptor" evidence="7">
    <location>
        <position position="122"/>
    </location>
</feature>
<dbReference type="HAMAP" id="MF_00168">
    <property type="entry name" value="Q_tRNA_Tgt"/>
    <property type="match status" value="1"/>
</dbReference>
<comment type="caution">
    <text evidence="7">Lacks conserved residue(s) required for the propagation of feature annotation.</text>
</comment>
<dbReference type="EMBL" id="FPAW01000002">
    <property type="protein sequence ID" value="SFT51000.1"/>
    <property type="molecule type" value="Genomic_DNA"/>
</dbReference>
<evidence type="ECO:0000313" key="10">
    <source>
        <dbReference type="Proteomes" id="UP000182466"/>
    </source>
</evidence>
<keyword evidence="5 7" id="KW-0671">Queuosine biosynthesis</keyword>
<evidence type="ECO:0000256" key="5">
    <source>
        <dbReference type="ARBA" id="ARBA00022785"/>
    </source>
</evidence>
<protein>
    <recommendedName>
        <fullName evidence="7">Queuine tRNA-ribosyltransferase</fullName>
        <ecNumber evidence="7">2.4.2.29</ecNumber>
    </recommendedName>
    <alternativeName>
        <fullName evidence="7">Guanine insertion enzyme</fullName>
    </alternativeName>
    <alternativeName>
        <fullName evidence="7">tRNA-guanine transglycosylase</fullName>
    </alternativeName>
</protein>
<keyword evidence="7" id="KW-0862">Zinc</keyword>
<dbReference type="InterPro" id="IPR004803">
    <property type="entry name" value="TGT"/>
</dbReference>
<gene>
    <name evidence="7" type="primary">tgt</name>
    <name evidence="9" type="ORF">SAMN05216236_102269</name>
</gene>
<keyword evidence="2 7" id="KW-0328">Glycosyltransferase</keyword>
<dbReference type="GO" id="GO:0046872">
    <property type="term" value="F:metal ion binding"/>
    <property type="evidence" value="ECO:0007669"/>
    <property type="project" value="UniProtKB-KW"/>
</dbReference>
<keyword evidence="3 7" id="KW-0808">Transferase</keyword>
<dbReference type="NCBIfam" id="TIGR00430">
    <property type="entry name" value="Q_tRNA_tgt"/>
    <property type="match status" value="1"/>
</dbReference>
<evidence type="ECO:0000256" key="3">
    <source>
        <dbReference type="ARBA" id="ARBA00022679"/>
    </source>
</evidence>
<comment type="similarity">
    <text evidence="7">Belongs to the queuine tRNA-ribosyltransferase family.</text>
</comment>
<comment type="pathway">
    <text evidence="1 7">tRNA modification; tRNA-queuosine biosynthesis.</text>
</comment>
<organism evidence="9 10">
    <name type="scientific">Sedimentitalea nanhaiensis</name>
    <dbReference type="NCBI Taxonomy" id="999627"/>
    <lineage>
        <taxon>Bacteria</taxon>
        <taxon>Pseudomonadati</taxon>
        <taxon>Pseudomonadota</taxon>
        <taxon>Alphaproteobacteria</taxon>
        <taxon>Rhodobacterales</taxon>
        <taxon>Paracoccaceae</taxon>
        <taxon>Sedimentitalea</taxon>
    </lineage>
</organism>
<dbReference type="UniPathway" id="UPA00392"/>
<dbReference type="GO" id="GO:0008479">
    <property type="term" value="F:tRNA-guanosine(34) queuine transglycosylase activity"/>
    <property type="evidence" value="ECO:0007669"/>
    <property type="project" value="UniProtKB-UniRule"/>
</dbReference>
<feature type="binding site" evidence="7">
    <location>
        <position position="334"/>
    </location>
    <ligand>
        <name>Zn(2+)</name>
        <dbReference type="ChEBI" id="CHEBI:29105"/>
    </ligand>
</feature>
<dbReference type="Gene3D" id="3.20.20.105">
    <property type="entry name" value="Queuine tRNA-ribosyltransferase-like"/>
    <property type="match status" value="1"/>
</dbReference>
<proteinExistence type="inferred from homology"/>
<dbReference type="InterPro" id="IPR050076">
    <property type="entry name" value="ArchSynthase1/Queuine_TRR"/>
</dbReference>
<feature type="binding site" evidence="7">
    <location>
        <begin position="122"/>
        <end position="126"/>
    </location>
    <ligand>
        <name>substrate</name>
    </ligand>
</feature>
<evidence type="ECO:0000256" key="4">
    <source>
        <dbReference type="ARBA" id="ARBA00022694"/>
    </source>
</evidence>